<evidence type="ECO:0000313" key="1">
    <source>
        <dbReference type="EMBL" id="OGZ15652.1"/>
    </source>
</evidence>
<protein>
    <submittedName>
        <fullName evidence="1">Uncharacterized protein</fullName>
    </submittedName>
</protein>
<name>A0A1G2DQH4_9BACT</name>
<dbReference type="AlphaFoldDB" id="A0A1G2DQH4"/>
<proteinExistence type="predicted"/>
<organism evidence="1 2">
    <name type="scientific">Candidatus Lloydbacteria bacterium RIFCSPLOWO2_02_FULL_51_11</name>
    <dbReference type="NCBI Taxonomy" id="1798667"/>
    <lineage>
        <taxon>Bacteria</taxon>
        <taxon>Candidatus Lloydiibacteriota</taxon>
    </lineage>
</organism>
<sequence>MINIKFDDRKIQDKKIIELSNAVIKIVQDATNIPEVFVYADSPRIKIGVAPIEIFVEMSASKVPDKEELFEEIKNKLSDWKKINGFEYPITITLTPMNWKFEVGI</sequence>
<reference evidence="1 2" key="1">
    <citation type="journal article" date="2016" name="Nat. Commun.">
        <title>Thousands of microbial genomes shed light on interconnected biogeochemical processes in an aquifer system.</title>
        <authorList>
            <person name="Anantharaman K."/>
            <person name="Brown C.T."/>
            <person name="Hug L.A."/>
            <person name="Sharon I."/>
            <person name="Castelle C.J."/>
            <person name="Probst A.J."/>
            <person name="Thomas B.C."/>
            <person name="Singh A."/>
            <person name="Wilkins M.J."/>
            <person name="Karaoz U."/>
            <person name="Brodie E.L."/>
            <person name="Williams K.H."/>
            <person name="Hubbard S.S."/>
            <person name="Banfield J.F."/>
        </authorList>
    </citation>
    <scope>NUCLEOTIDE SEQUENCE [LARGE SCALE GENOMIC DNA]</scope>
</reference>
<accession>A0A1G2DQH4</accession>
<evidence type="ECO:0000313" key="2">
    <source>
        <dbReference type="Proteomes" id="UP000177573"/>
    </source>
</evidence>
<dbReference type="Proteomes" id="UP000177573">
    <property type="component" value="Unassembled WGS sequence"/>
</dbReference>
<comment type="caution">
    <text evidence="1">The sequence shown here is derived from an EMBL/GenBank/DDBJ whole genome shotgun (WGS) entry which is preliminary data.</text>
</comment>
<dbReference type="EMBL" id="MHLR01000008">
    <property type="protein sequence ID" value="OGZ15652.1"/>
    <property type="molecule type" value="Genomic_DNA"/>
</dbReference>
<gene>
    <name evidence="1" type="ORF">A3J08_00470</name>
</gene>